<keyword evidence="2" id="KW-0456">Lyase</keyword>
<dbReference type="SUPFAM" id="SSF117457">
    <property type="entry name" value="FumA C-terminal domain-like"/>
    <property type="match status" value="1"/>
</dbReference>
<keyword evidence="5" id="KW-1185">Reference proteome</keyword>
<evidence type="ECO:0000256" key="1">
    <source>
        <dbReference type="ARBA" id="ARBA00008876"/>
    </source>
</evidence>
<dbReference type="EMBL" id="FRDJ01000002">
    <property type="protein sequence ID" value="SHN54756.1"/>
    <property type="molecule type" value="Genomic_DNA"/>
</dbReference>
<evidence type="ECO:0000256" key="2">
    <source>
        <dbReference type="ARBA" id="ARBA00023239"/>
    </source>
</evidence>
<dbReference type="OrthoDB" id="9798978at2"/>
<dbReference type="PANTHER" id="PTHR43351:SF2">
    <property type="entry name" value="L(+)-TARTRATE DEHYDRATASE SUBUNIT BETA-RELATED"/>
    <property type="match status" value="1"/>
</dbReference>
<dbReference type="Gene3D" id="3.20.130.10">
    <property type="entry name" value="Fe-S hydro-lyase, tartrate dehydratase beta-type, catalytic domain"/>
    <property type="match status" value="1"/>
</dbReference>
<protein>
    <submittedName>
        <fullName evidence="4">Fumarate hydratase subunit beta</fullName>
    </submittedName>
</protein>
<evidence type="ECO:0000259" key="3">
    <source>
        <dbReference type="Pfam" id="PF05683"/>
    </source>
</evidence>
<evidence type="ECO:0000313" key="5">
    <source>
        <dbReference type="Proteomes" id="UP000184207"/>
    </source>
</evidence>
<dbReference type="Pfam" id="PF05683">
    <property type="entry name" value="Fumerase_C"/>
    <property type="match status" value="1"/>
</dbReference>
<organism evidence="4 5">
    <name type="scientific">Fervidobacterium gondwanense DSM 13020</name>
    <dbReference type="NCBI Taxonomy" id="1121883"/>
    <lineage>
        <taxon>Bacteria</taxon>
        <taxon>Thermotogati</taxon>
        <taxon>Thermotogota</taxon>
        <taxon>Thermotogae</taxon>
        <taxon>Thermotogales</taxon>
        <taxon>Fervidobacteriaceae</taxon>
        <taxon>Fervidobacterium</taxon>
    </lineage>
</organism>
<dbReference type="NCBIfam" id="TIGR00723">
    <property type="entry name" value="ttdB_fumA_fumB"/>
    <property type="match status" value="1"/>
</dbReference>
<dbReference type="Proteomes" id="UP000184207">
    <property type="component" value="Unassembled WGS sequence"/>
</dbReference>
<accession>A0A1M7S8F1</accession>
<dbReference type="PANTHER" id="PTHR43351">
    <property type="entry name" value="L(+)-TARTRATE DEHYDRATASE SUBUNIT BETA"/>
    <property type="match status" value="1"/>
</dbReference>
<dbReference type="InterPro" id="IPR036660">
    <property type="entry name" value="Fe-S_hydroAse_TtdB_cat_sf"/>
</dbReference>
<feature type="domain" description="Fe-S hydro-lyase tartrate dehydratase beta-type catalytic" evidence="3">
    <location>
        <begin position="15"/>
        <end position="174"/>
    </location>
</feature>
<dbReference type="GO" id="GO:0016836">
    <property type="term" value="F:hydro-lyase activity"/>
    <property type="evidence" value="ECO:0007669"/>
    <property type="project" value="InterPro"/>
</dbReference>
<dbReference type="RefSeq" id="WP_072758341.1">
    <property type="nucleotide sequence ID" value="NZ_FRDJ01000002.1"/>
</dbReference>
<name>A0A1M7S8F1_FERGO</name>
<dbReference type="InterPro" id="IPR004647">
    <property type="entry name" value="Fe-S_hydro-lyase_TtdB-typ_cat"/>
</dbReference>
<reference evidence="5" key="1">
    <citation type="submission" date="2016-12" db="EMBL/GenBank/DDBJ databases">
        <authorList>
            <person name="Varghese N."/>
            <person name="Submissions S."/>
        </authorList>
    </citation>
    <scope>NUCLEOTIDE SEQUENCE [LARGE SCALE GENOMIC DNA]</scope>
    <source>
        <strain evidence="5">DSM 13020</strain>
    </source>
</reference>
<sequence>MSQKVGFIYNGNADEGRQFLCNLPAGTQINYAGKLYAMRDAAHKRLVEMDKQGEQLPINLGGKIIFYAGPTFVNDKMIIGPTTSKRMDSFFEFTAQKGILATVGKGVRTQEVIKAIEKYKVPYLVAPSGCAAYLSQKTIDWRIVAFEDLGPEAIYEITVKDFPMILFIDCCGRSL</sequence>
<dbReference type="AlphaFoldDB" id="A0A1M7S8F1"/>
<dbReference type="STRING" id="1121883.SAMN02745226_00651"/>
<comment type="similarity">
    <text evidence="1">Belongs to the class-I fumarase family.</text>
</comment>
<proteinExistence type="inferred from homology"/>
<evidence type="ECO:0000313" key="4">
    <source>
        <dbReference type="EMBL" id="SHN54756.1"/>
    </source>
</evidence>
<gene>
    <name evidence="4" type="ORF">SAMN02745226_00651</name>
</gene>